<dbReference type="SUPFAM" id="SSF50978">
    <property type="entry name" value="WD40 repeat-like"/>
    <property type="match status" value="1"/>
</dbReference>
<feature type="compositionally biased region" description="Polar residues" evidence="4">
    <location>
        <begin position="46"/>
        <end position="60"/>
    </location>
</feature>
<feature type="region of interest" description="Disordered" evidence="4">
    <location>
        <begin position="146"/>
        <end position="175"/>
    </location>
</feature>
<dbReference type="InterPro" id="IPR051350">
    <property type="entry name" value="WD_repeat-ST_regulator"/>
</dbReference>
<dbReference type="Proteomes" id="UP000799536">
    <property type="component" value="Unassembled WGS sequence"/>
</dbReference>
<dbReference type="InterPro" id="IPR001680">
    <property type="entry name" value="WD40_rpt"/>
</dbReference>
<dbReference type="GO" id="GO:0034657">
    <property type="term" value="C:GID complex"/>
    <property type="evidence" value="ECO:0007669"/>
    <property type="project" value="TreeGrafter"/>
</dbReference>
<feature type="compositionally biased region" description="Polar residues" evidence="4">
    <location>
        <begin position="8"/>
        <end position="24"/>
    </location>
</feature>
<dbReference type="Pfam" id="PF23627">
    <property type="entry name" value="LisH_WDR26"/>
    <property type="match status" value="1"/>
</dbReference>
<sequence>MRLDNDPSNRSQSPTQNFGNGSSRSPRHRTNLGKSKNGDSYKKPESNGSVASYSNGSPISNGRPIPTTYFGHDRDEVTRILIQSLTDLGYHGAAAALNKESGCELEGPTVAAFRTAVIEGRWAEAEALLFGAPAYEHGGGINLDGHGNYGKSSAKSKRQSWSDGKRPGGLPLSEGANRDEMKFRIREQKYLELLECRDLGNALMVLRQELTPLRQDEGRVHALSSLLMCGSTEDLKSQAQWDGAEGQSRTILLSELSKSISPSVMIPEHRLANLLDQVKKNWISNCLYHTTTAAPSLYVDHCCERENFPLNAVLELRHHKDQIWYLKYSNDGTKLAATGKDNTIVIYETETYKPLQFLAEHEAGVSYVAWSPDDSKVISCCRQQENSARIWDVQTGRCLSCISDFTYPVTAAQWAPDGNGVVIGSQDTHCALALWDPDEGNVIYKWKRDNMRVNDLAISPDGSYLAVALNKPIILIYDFATRELINEIKYPEIKGITSVSISQDSQHMLVSMVPDKLVLFKIDTGEPVQEYEGEVLKNFVVRSTFGGANDGFVVSGSEDSRVYIWRTNGSLVEALDAHPGGCVNAVAWHPKDPRTFATAGDDEKVRIWKPAQSHPLGSYTYSQ</sequence>
<feature type="repeat" description="WD" evidence="3">
    <location>
        <begin position="583"/>
        <end position="609"/>
    </location>
</feature>
<evidence type="ECO:0000256" key="1">
    <source>
        <dbReference type="ARBA" id="ARBA00022574"/>
    </source>
</evidence>
<comment type="caution">
    <text evidence="5">The sequence shown here is derived from an EMBL/GenBank/DDBJ whole genome shotgun (WGS) entry which is preliminary data.</text>
</comment>
<feature type="compositionally biased region" description="Basic and acidic residues" evidence="4">
    <location>
        <begin position="36"/>
        <end position="45"/>
    </location>
</feature>
<dbReference type="SMART" id="SM00320">
    <property type="entry name" value="WD40"/>
    <property type="match status" value="7"/>
</dbReference>
<feature type="region of interest" description="Disordered" evidence="4">
    <location>
        <begin position="1"/>
        <end position="70"/>
    </location>
</feature>
<reference evidence="5" key="1">
    <citation type="journal article" date="2020" name="Stud. Mycol.">
        <title>101 Dothideomycetes genomes: a test case for predicting lifestyles and emergence of pathogens.</title>
        <authorList>
            <person name="Haridas S."/>
            <person name="Albert R."/>
            <person name="Binder M."/>
            <person name="Bloem J."/>
            <person name="Labutti K."/>
            <person name="Salamov A."/>
            <person name="Andreopoulos B."/>
            <person name="Baker S."/>
            <person name="Barry K."/>
            <person name="Bills G."/>
            <person name="Bluhm B."/>
            <person name="Cannon C."/>
            <person name="Castanera R."/>
            <person name="Culley D."/>
            <person name="Daum C."/>
            <person name="Ezra D."/>
            <person name="Gonzalez J."/>
            <person name="Henrissat B."/>
            <person name="Kuo A."/>
            <person name="Liang C."/>
            <person name="Lipzen A."/>
            <person name="Lutzoni F."/>
            <person name="Magnuson J."/>
            <person name="Mondo S."/>
            <person name="Nolan M."/>
            <person name="Ohm R."/>
            <person name="Pangilinan J."/>
            <person name="Park H.-J."/>
            <person name="Ramirez L."/>
            <person name="Alfaro M."/>
            <person name="Sun H."/>
            <person name="Tritt A."/>
            <person name="Yoshinaga Y."/>
            <person name="Zwiers L.-H."/>
            <person name="Turgeon B."/>
            <person name="Goodwin S."/>
            <person name="Spatafora J."/>
            <person name="Crous P."/>
            <person name="Grigoriev I."/>
        </authorList>
    </citation>
    <scope>NUCLEOTIDE SEQUENCE</scope>
    <source>
        <strain evidence="5">ATCC 74209</strain>
    </source>
</reference>
<accession>A0A9P4JG75</accession>
<dbReference type="InterPro" id="IPR036322">
    <property type="entry name" value="WD40_repeat_dom_sf"/>
</dbReference>
<dbReference type="PROSITE" id="PS50896">
    <property type="entry name" value="LISH"/>
    <property type="match status" value="1"/>
</dbReference>
<organism evidence="5 6">
    <name type="scientific">Delitschia confertaspora ATCC 74209</name>
    <dbReference type="NCBI Taxonomy" id="1513339"/>
    <lineage>
        <taxon>Eukaryota</taxon>
        <taxon>Fungi</taxon>
        <taxon>Dikarya</taxon>
        <taxon>Ascomycota</taxon>
        <taxon>Pezizomycotina</taxon>
        <taxon>Dothideomycetes</taxon>
        <taxon>Pleosporomycetidae</taxon>
        <taxon>Pleosporales</taxon>
        <taxon>Delitschiaceae</taxon>
        <taxon>Delitschia</taxon>
    </lineage>
</organism>
<evidence type="ECO:0000313" key="5">
    <source>
        <dbReference type="EMBL" id="KAF2197381.1"/>
    </source>
</evidence>
<dbReference type="PANTHER" id="PTHR22838">
    <property type="entry name" value="WD REPEAT PROTEIN 26-RELATED"/>
    <property type="match status" value="1"/>
</dbReference>
<name>A0A9P4JG75_9PLEO</name>
<dbReference type="InterPro" id="IPR006594">
    <property type="entry name" value="LisH"/>
</dbReference>
<keyword evidence="6" id="KW-1185">Reference proteome</keyword>
<dbReference type="GO" id="GO:0043161">
    <property type="term" value="P:proteasome-mediated ubiquitin-dependent protein catabolic process"/>
    <property type="evidence" value="ECO:0007669"/>
    <property type="project" value="TreeGrafter"/>
</dbReference>
<dbReference type="OrthoDB" id="972532at2759"/>
<evidence type="ECO:0000256" key="2">
    <source>
        <dbReference type="ARBA" id="ARBA00022737"/>
    </source>
</evidence>
<keyword evidence="2" id="KW-0677">Repeat</keyword>
<dbReference type="PANTHER" id="PTHR22838:SF0">
    <property type="entry name" value="WD REPEAT-CONTAINING PROTEIN 26"/>
    <property type="match status" value="1"/>
</dbReference>
<proteinExistence type="predicted"/>
<gene>
    <name evidence="5" type="ORF">GQ43DRAFT_496132</name>
</gene>
<dbReference type="Gene3D" id="2.130.10.10">
    <property type="entry name" value="YVTN repeat-like/Quinoprotein amine dehydrogenase"/>
    <property type="match status" value="2"/>
</dbReference>
<dbReference type="EMBL" id="ML994242">
    <property type="protein sequence ID" value="KAF2197381.1"/>
    <property type="molecule type" value="Genomic_DNA"/>
</dbReference>
<keyword evidence="1 3" id="KW-0853">WD repeat</keyword>
<dbReference type="CDD" id="cd00200">
    <property type="entry name" value="WD40"/>
    <property type="match status" value="1"/>
</dbReference>
<protein>
    <submittedName>
        <fullName evidence="5">WD repeat-containing protein-like protein</fullName>
    </submittedName>
</protein>
<dbReference type="AlphaFoldDB" id="A0A9P4JG75"/>
<dbReference type="PROSITE" id="PS50082">
    <property type="entry name" value="WD_REPEATS_2"/>
    <property type="match status" value="2"/>
</dbReference>
<dbReference type="InterPro" id="IPR015943">
    <property type="entry name" value="WD40/YVTN_repeat-like_dom_sf"/>
</dbReference>
<evidence type="ECO:0000256" key="3">
    <source>
        <dbReference type="PROSITE-ProRule" id="PRU00221"/>
    </source>
</evidence>
<feature type="repeat" description="WD" evidence="3">
    <location>
        <begin position="316"/>
        <end position="357"/>
    </location>
</feature>
<evidence type="ECO:0000256" key="4">
    <source>
        <dbReference type="SAM" id="MobiDB-lite"/>
    </source>
</evidence>
<evidence type="ECO:0000313" key="6">
    <source>
        <dbReference type="Proteomes" id="UP000799536"/>
    </source>
</evidence>
<dbReference type="Pfam" id="PF00400">
    <property type="entry name" value="WD40"/>
    <property type="match status" value="3"/>
</dbReference>